<dbReference type="GO" id="GO:0016491">
    <property type="term" value="F:oxidoreductase activity"/>
    <property type="evidence" value="ECO:0007669"/>
    <property type="project" value="UniProtKB-KW"/>
</dbReference>
<dbReference type="Pfam" id="PF13561">
    <property type="entry name" value="adh_short_C2"/>
    <property type="match status" value="1"/>
</dbReference>
<organism evidence="3 4">
    <name type="scientific">Sphaerobolus stellatus (strain SS14)</name>
    <dbReference type="NCBI Taxonomy" id="990650"/>
    <lineage>
        <taxon>Eukaryota</taxon>
        <taxon>Fungi</taxon>
        <taxon>Dikarya</taxon>
        <taxon>Basidiomycota</taxon>
        <taxon>Agaricomycotina</taxon>
        <taxon>Agaricomycetes</taxon>
        <taxon>Phallomycetidae</taxon>
        <taxon>Geastrales</taxon>
        <taxon>Sphaerobolaceae</taxon>
        <taxon>Sphaerobolus</taxon>
    </lineage>
</organism>
<dbReference type="EMBL" id="KN837158">
    <property type="protein sequence ID" value="KIJ38689.1"/>
    <property type="molecule type" value="Genomic_DNA"/>
</dbReference>
<keyword evidence="4" id="KW-1185">Reference proteome</keyword>
<dbReference type="PANTHER" id="PTHR24321:SF8">
    <property type="entry name" value="ESTRADIOL 17-BETA-DEHYDROGENASE 8-RELATED"/>
    <property type="match status" value="1"/>
</dbReference>
<name>A0A0C9UV11_SPHS4</name>
<dbReference type="InterPro" id="IPR002347">
    <property type="entry name" value="SDR_fam"/>
</dbReference>
<dbReference type="HOGENOM" id="CLU_010194_47_3_1"/>
<protein>
    <submittedName>
        <fullName evidence="3">Uncharacterized protein</fullName>
    </submittedName>
</protein>
<evidence type="ECO:0000256" key="1">
    <source>
        <dbReference type="ARBA" id="ARBA00006484"/>
    </source>
</evidence>
<evidence type="ECO:0000256" key="2">
    <source>
        <dbReference type="ARBA" id="ARBA00023002"/>
    </source>
</evidence>
<comment type="similarity">
    <text evidence="1">Belongs to the short-chain dehydrogenases/reductases (SDR) family.</text>
</comment>
<proteinExistence type="inferred from homology"/>
<dbReference type="AlphaFoldDB" id="A0A0C9UV11"/>
<dbReference type="OrthoDB" id="498125at2759"/>
<sequence>MAGRQMIKQGKGGRLIGAPSVSGKRGFPMLSTYSANKFFVRGITQAAAIEFGSHGITVNSYAPGLIETDMMREMVDQLNGKSSWVAKCASATAVKRNGYPEDIAHLVSYLASEQSGFVTGQSINANEGYVAYD</sequence>
<evidence type="ECO:0000313" key="4">
    <source>
        <dbReference type="Proteomes" id="UP000054279"/>
    </source>
</evidence>
<dbReference type="Gene3D" id="3.40.50.720">
    <property type="entry name" value="NAD(P)-binding Rossmann-like Domain"/>
    <property type="match status" value="1"/>
</dbReference>
<dbReference type="Proteomes" id="UP000054279">
    <property type="component" value="Unassembled WGS sequence"/>
</dbReference>
<reference evidence="3 4" key="1">
    <citation type="submission" date="2014-06" db="EMBL/GenBank/DDBJ databases">
        <title>Evolutionary Origins and Diversification of the Mycorrhizal Mutualists.</title>
        <authorList>
            <consortium name="DOE Joint Genome Institute"/>
            <consortium name="Mycorrhizal Genomics Consortium"/>
            <person name="Kohler A."/>
            <person name="Kuo A."/>
            <person name="Nagy L.G."/>
            <person name="Floudas D."/>
            <person name="Copeland A."/>
            <person name="Barry K.W."/>
            <person name="Cichocki N."/>
            <person name="Veneault-Fourrey C."/>
            <person name="LaButti K."/>
            <person name="Lindquist E.A."/>
            <person name="Lipzen A."/>
            <person name="Lundell T."/>
            <person name="Morin E."/>
            <person name="Murat C."/>
            <person name="Riley R."/>
            <person name="Ohm R."/>
            <person name="Sun H."/>
            <person name="Tunlid A."/>
            <person name="Henrissat B."/>
            <person name="Grigoriev I.V."/>
            <person name="Hibbett D.S."/>
            <person name="Martin F."/>
        </authorList>
    </citation>
    <scope>NUCLEOTIDE SEQUENCE [LARGE SCALE GENOMIC DNA]</scope>
    <source>
        <strain evidence="3 4">SS14</strain>
    </source>
</reference>
<dbReference type="InterPro" id="IPR036291">
    <property type="entry name" value="NAD(P)-bd_dom_sf"/>
</dbReference>
<keyword evidence="2" id="KW-0560">Oxidoreductase</keyword>
<gene>
    <name evidence="3" type="ORF">M422DRAFT_68987</name>
</gene>
<dbReference type="PANTHER" id="PTHR24321">
    <property type="entry name" value="DEHYDROGENASES, SHORT CHAIN"/>
    <property type="match status" value="1"/>
</dbReference>
<evidence type="ECO:0000313" key="3">
    <source>
        <dbReference type="EMBL" id="KIJ38689.1"/>
    </source>
</evidence>
<dbReference type="PRINTS" id="PR00081">
    <property type="entry name" value="GDHRDH"/>
</dbReference>
<accession>A0A0C9UV11</accession>
<dbReference type="SUPFAM" id="SSF51735">
    <property type="entry name" value="NAD(P)-binding Rossmann-fold domains"/>
    <property type="match status" value="1"/>
</dbReference>